<keyword evidence="4" id="KW-0732">Signal</keyword>
<dbReference type="CDD" id="cd00035">
    <property type="entry name" value="ChtBD1"/>
    <property type="match status" value="1"/>
</dbReference>
<dbReference type="InterPro" id="IPR036861">
    <property type="entry name" value="Endochitinase-like_sf"/>
</dbReference>
<comment type="caution">
    <text evidence="6">The sequence shown here is derived from an EMBL/GenBank/DDBJ whole genome shotgun (WGS) entry which is preliminary data.</text>
</comment>
<feature type="signal peptide" evidence="4">
    <location>
        <begin position="1"/>
        <end position="18"/>
    </location>
</feature>
<dbReference type="STRING" id="1754190.A0A1Y2D6X5"/>
<evidence type="ECO:0000313" key="6">
    <source>
        <dbReference type="EMBL" id="ORY54335.1"/>
    </source>
</evidence>
<feature type="domain" description="Chitin-binding type-1" evidence="5">
    <location>
        <begin position="577"/>
        <end position="618"/>
    </location>
</feature>
<feature type="chain" id="PRO_5012892308" description="Chitin-binding type-1 domain-containing protein" evidence="4">
    <location>
        <begin position="19"/>
        <end position="618"/>
    </location>
</feature>
<evidence type="ECO:0000256" key="4">
    <source>
        <dbReference type="SAM" id="SignalP"/>
    </source>
</evidence>
<proteinExistence type="predicted"/>
<dbReference type="Pfam" id="PF00187">
    <property type="entry name" value="Chitin_bind_1"/>
    <property type="match status" value="1"/>
</dbReference>
<keyword evidence="7" id="KW-1185">Reference proteome</keyword>
<dbReference type="Gene3D" id="3.30.60.10">
    <property type="entry name" value="Endochitinase-like"/>
    <property type="match status" value="1"/>
</dbReference>
<evidence type="ECO:0000259" key="5">
    <source>
        <dbReference type="PROSITE" id="PS50941"/>
    </source>
</evidence>
<dbReference type="InterPro" id="IPR001002">
    <property type="entry name" value="Chitin-bd_1"/>
</dbReference>
<dbReference type="PROSITE" id="PS00026">
    <property type="entry name" value="CHIT_BIND_I_1"/>
    <property type="match status" value="1"/>
</dbReference>
<comment type="caution">
    <text evidence="2">Lacks conserved residue(s) required for the propagation of feature annotation.</text>
</comment>
<dbReference type="PROSITE" id="PS50941">
    <property type="entry name" value="CHIT_BIND_I_2"/>
    <property type="match status" value="1"/>
</dbReference>
<dbReference type="OrthoDB" id="10267127at2759"/>
<dbReference type="PANTHER" id="PTHR40050:SF1">
    <property type="entry name" value="INNER SPORE COAT PROTEIN H"/>
    <property type="match status" value="1"/>
</dbReference>
<organism evidence="6 7">
    <name type="scientific">Neocallimastix californiae</name>
    <dbReference type="NCBI Taxonomy" id="1754190"/>
    <lineage>
        <taxon>Eukaryota</taxon>
        <taxon>Fungi</taxon>
        <taxon>Fungi incertae sedis</taxon>
        <taxon>Chytridiomycota</taxon>
        <taxon>Chytridiomycota incertae sedis</taxon>
        <taxon>Neocallimastigomycetes</taxon>
        <taxon>Neocallimastigales</taxon>
        <taxon>Neocallimastigaceae</taxon>
        <taxon>Neocallimastix</taxon>
    </lineage>
</organism>
<dbReference type="InterPro" id="IPR018371">
    <property type="entry name" value="Chitin-binding_1_CS"/>
</dbReference>
<dbReference type="Pfam" id="PF08757">
    <property type="entry name" value="CotH"/>
    <property type="match status" value="1"/>
</dbReference>
<dbReference type="InterPro" id="IPR014867">
    <property type="entry name" value="Spore_coat_CotH_CotH2/3/7"/>
</dbReference>
<gene>
    <name evidence="6" type="ORF">LY90DRAFT_702405</name>
</gene>
<evidence type="ECO:0000256" key="3">
    <source>
        <dbReference type="SAM" id="MobiDB-lite"/>
    </source>
</evidence>
<feature type="compositionally biased region" description="Basic and acidic residues" evidence="3">
    <location>
        <begin position="538"/>
        <end position="556"/>
    </location>
</feature>
<dbReference type="PANTHER" id="PTHR40050">
    <property type="entry name" value="INNER SPORE COAT PROTEIN H"/>
    <property type="match status" value="1"/>
</dbReference>
<dbReference type="GO" id="GO:0008061">
    <property type="term" value="F:chitin binding"/>
    <property type="evidence" value="ECO:0007669"/>
    <property type="project" value="UniProtKB-UniRule"/>
</dbReference>
<sequence>MKFYSILLFAINVLFVASKVTFKVIAVTGTPSVVVNNKKHKMTVEEYPVYSVTLKNVNAPVNYHYFLNNEEESFTRTLKNETTLNEFFNRKITVKEHPLLPMAFESLPTLKKSKLYDDTHIATILVEASQNDVDNINANPDKTIKINANITYVSPYNVKIFDNGGIKISGQSSKYNKKLSYKLSGLKTDDDKELYGRTSIKLRGLYWDPSFMREKTYFDMLNALGAPTSQGKFARLFINKKPAGLYLLTDDYSNKHFLKSTFNNGEKYELENPIFKTSRGANLVYNGTIESNYEPYEYKGESKDVNPFEKIMEILVPFMKDIENYPKTKSLNLDIPSFLKEMALEYLAYAADNYLTIQGNYFLFKDTAANQWHFIDNDFDHTFGYGNPIRCLPTSLDNYVSLEGDDGKRVLYDNILTFEENKNYLKSVVEKSIQTFFNINAVGPRLDSFAELIKEDALWDFELPGFNEYKGNKSTVYVLNHTEADFEREIANTTDTEYPLPIKKWIIEKSENVASIYNISIPEEPSSNFGYFEPKYEGKVGDSKKTSKSATSEKIEPSPSPSLFSSTAVKTVKGSTVGKCGSEYGKCPNGLCCSKYGYCGTETGYCGAGCQSSFGTCW</sequence>
<feature type="disulfide bond" evidence="2">
    <location>
        <begin position="587"/>
        <end position="599"/>
    </location>
</feature>
<name>A0A1Y2D6X5_9FUNG</name>
<evidence type="ECO:0000256" key="2">
    <source>
        <dbReference type="PROSITE-ProRule" id="PRU00261"/>
    </source>
</evidence>
<dbReference type="SUPFAM" id="SSF57016">
    <property type="entry name" value="Plant lectins/antimicrobial peptides"/>
    <property type="match status" value="1"/>
</dbReference>
<dbReference type="SMART" id="SM00270">
    <property type="entry name" value="ChtBD1"/>
    <property type="match status" value="1"/>
</dbReference>
<keyword evidence="1 2" id="KW-0147">Chitin-binding</keyword>
<dbReference type="Proteomes" id="UP000193920">
    <property type="component" value="Unassembled WGS sequence"/>
</dbReference>
<reference evidence="6 7" key="1">
    <citation type="submission" date="2016-08" db="EMBL/GenBank/DDBJ databases">
        <title>A Parts List for Fungal Cellulosomes Revealed by Comparative Genomics.</title>
        <authorList>
            <consortium name="DOE Joint Genome Institute"/>
            <person name="Haitjema C.H."/>
            <person name="Gilmore S.P."/>
            <person name="Henske J.K."/>
            <person name="Solomon K.V."/>
            <person name="De Groot R."/>
            <person name="Kuo A."/>
            <person name="Mondo S.J."/>
            <person name="Salamov A.A."/>
            <person name="Labutti K."/>
            <person name="Zhao Z."/>
            <person name="Chiniquy J."/>
            <person name="Barry K."/>
            <person name="Brewer H.M."/>
            <person name="Purvine S.O."/>
            <person name="Wright A.T."/>
            <person name="Boxma B."/>
            <person name="Van Alen T."/>
            <person name="Hackstein J.H."/>
            <person name="Baker S.E."/>
            <person name="Grigoriev I.V."/>
            <person name="O'Malley M.A."/>
        </authorList>
    </citation>
    <scope>NUCLEOTIDE SEQUENCE [LARGE SCALE GENOMIC DNA]</scope>
    <source>
        <strain evidence="6 7">G1</strain>
    </source>
</reference>
<feature type="region of interest" description="Disordered" evidence="3">
    <location>
        <begin position="538"/>
        <end position="563"/>
    </location>
</feature>
<accession>A0A1Y2D6X5</accession>
<keyword evidence="2" id="KW-1015">Disulfide bond</keyword>
<evidence type="ECO:0000313" key="7">
    <source>
        <dbReference type="Proteomes" id="UP000193920"/>
    </source>
</evidence>
<dbReference type="EMBL" id="MCOG01000086">
    <property type="protein sequence ID" value="ORY54335.1"/>
    <property type="molecule type" value="Genomic_DNA"/>
</dbReference>
<protein>
    <recommendedName>
        <fullName evidence="5">Chitin-binding type-1 domain-containing protein</fullName>
    </recommendedName>
</protein>
<feature type="disulfide bond" evidence="2">
    <location>
        <begin position="592"/>
        <end position="606"/>
    </location>
</feature>
<dbReference type="AlphaFoldDB" id="A0A1Y2D6X5"/>
<evidence type="ECO:0000256" key="1">
    <source>
        <dbReference type="ARBA" id="ARBA00022669"/>
    </source>
</evidence>